<dbReference type="GO" id="GO:0008270">
    <property type="term" value="F:zinc ion binding"/>
    <property type="evidence" value="ECO:0007669"/>
    <property type="project" value="InterPro"/>
</dbReference>
<feature type="region of interest" description="Disordered" evidence="1">
    <location>
        <begin position="224"/>
        <end position="307"/>
    </location>
</feature>
<dbReference type="InterPro" id="IPR000477">
    <property type="entry name" value="RT_dom"/>
</dbReference>
<dbReference type="InterPro" id="IPR043502">
    <property type="entry name" value="DNA/RNA_pol_sf"/>
</dbReference>
<dbReference type="EMBL" id="BMAU01021336">
    <property type="protein sequence ID" value="GFY16033.1"/>
    <property type="molecule type" value="Genomic_DNA"/>
</dbReference>
<sequence length="1011" mass="116090">MEEDDVTPSRSSTPIPKKLTGRIKGRSLRLYPETPAAYNRIRQLIDEEKLQSFTFQFPEEKEIKVVIRGMPSDMPIEDITEELEGFGIHPKECKVLISRKTGLPMPIFAVFLDKTPDNKNIYNLKEICSMKIEVEPMRRKFGPAQCFRCQGFFHSSKYCTRNPKCVKCGKPHLTKDCTKMQSEEPTCCHCQGKHPANYIGCPNNPLNRPPPPPKVNFWQERARKKKEMLEAAKAKSNPEAQPVVFTPTQTKPTTSSQQPQVPSSSSESNQQAQMPSSSPEIHPSHVPSQQNHITTRKEPPPPLLRLSHRSTTLRNCGFLLSYSSQPSTVPTRANARPATIDFGISCGLDDILVETHSELSSDHNPVQFIIPTTNNNRLYAQNCTTFTNWNLFQEILHSTIPGNPNISNANEIDEKIAQFTYNIHSAINQSSKVKVIKHNITFIPRSLRTKIAEKNRLRKQWQATRFPPIKQEVNRLQRQIRRDLTTLKKQEWDDILSDANSYPDDIHKIIRKKKTSQIHYPPLLGYRGLVYDTLDKANLFAETLEETFTENPEPYDDDHIEDVERQVRRFFRTTSFQPPPLTSPGERRYYRGAFLDVEKAFDRVWHDGLLYKMIKLNFPSYIIHLVNSYLSDRTFQVKILATLSRIGTVSAGSPQGSILSPLLYNIYTHDFPTTPTVDVCLFADDAAIIAQACNPDMVRRYLQQYLKKLQSWLRKWRIKINVGKSQAIIFKKDNIAIDYVNLNYSETASPGNCEKPILFPRLPVPRGSPFLLHLSLKEDEFNAEKECHDDLLKQWGRPTEKELAEFVPVVTKKQRTKSTRQRKNTRRQKPRTSCDNKFEALTLEDPPTEQQDNEMEEDDVTPSRSSTPIPKVRPPPPITIDDIAQPAQLLKKIQDLTEQKLTGRIKGRSLRLYPETPAAYNRIRQLIDEEKLQSFTFQFPEEKEIKVVIRGMPSDMPIEDITEELEGFGIHPKECKVLISRKTGLPMPIFAVFLDKTPDNKNIYNLKKSVP</sequence>
<evidence type="ECO:0000313" key="4">
    <source>
        <dbReference type="Proteomes" id="UP000887159"/>
    </source>
</evidence>
<dbReference type="SMART" id="SM00596">
    <property type="entry name" value="PRE_C2HC"/>
    <property type="match status" value="1"/>
</dbReference>
<dbReference type="GO" id="GO:0003676">
    <property type="term" value="F:nucleic acid binding"/>
    <property type="evidence" value="ECO:0007669"/>
    <property type="project" value="InterPro"/>
</dbReference>
<evidence type="ECO:0000256" key="1">
    <source>
        <dbReference type="SAM" id="MobiDB-lite"/>
    </source>
</evidence>
<dbReference type="Pfam" id="PF07530">
    <property type="entry name" value="PRE_C2HC"/>
    <property type="match status" value="2"/>
</dbReference>
<comment type="caution">
    <text evidence="3">The sequence shown here is derived from an EMBL/GenBank/DDBJ whole genome shotgun (WGS) entry which is preliminary data.</text>
</comment>
<protein>
    <submittedName>
        <fullName evidence="3">RNA-directed DNA polymerase from mobile element jockey</fullName>
    </submittedName>
</protein>
<proteinExistence type="predicted"/>
<dbReference type="SMART" id="SM00343">
    <property type="entry name" value="ZnF_C2HC"/>
    <property type="match status" value="2"/>
</dbReference>
<accession>A0A8X6SQZ1</accession>
<feature type="compositionally biased region" description="Basic residues" evidence="1">
    <location>
        <begin position="812"/>
        <end position="830"/>
    </location>
</feature>
<evidence type="ECO:0000259" key="2">
    <source>
        <dbReference type="PROSITE" id="PS50878"/>
    </source>
</evidence>
<reference evidence="3" key="1">
    <citation type="submission" date="2020-08" db="EMBL/GenBank/DDBJ databases">
        <title>Multicomponent nature underlies the extraordinary mechanical properties of spider dragline silk.</title>
        <authorList>
            <person name="Kono N."/>
            <person name="Nakamura H."/>
            <person name="Mori M."/>
            <person name="Yoshida Y."/>
            <person name="Ohtoshi R."/>
            <person name="Malay A.D."/>
            <person name="Moran D.A.P."/>
            <person name="Tomita M."/>
            <person name="Numata K."/>
            <person name="Arakawa K."/>
        </authorList>
    </citation>
    <scope>NUCLEOTIDE SEQUENCE</scope>
</reference>
<name>A0A8X6SQZ1_TRICX</name>
<feature type="compositionally biased region" description="Acidic residues" evidence="1">
    <location>
        <begin position="851"/>
        <end position="860"/>
    </location>
</feature>
<feature type="compositionally biased region" description="Low complexity" evidence="1">
    <location>
        <begin position="241"/>
        <end position="271"/>
    </location>
</feature>
<dbReference type="InterPro" id="IPR001878">
    <property type="entry name" value="Znf_CCHC"/>
</dbReference>
<dbReference type="SUPFAM" id="SSF56672">
    <property type="entry name" value="DNA/RNA polymerases"/>
    <property type="match status" value="1"/>
</dbReference>
<dbReference type="PANTHER" id="PTHR33332">
    <property type="entry name" value="REVERSE TRANSCRIPTASE DOMAIN-CONTAINING PROTEIN"/>
    <property type="match status" value="1"/>
</dbReference>
<organism evidence="3 4">
    <name type="scientific">Trichonephila clavipes</name>
    <name type="common">Golden silk orbweaver</name>
    <name type="synonym">Nephila clavipes</name>
    <dbReference type="NCBI Taxonomy" id="2585209"/>
    <lineage>
        <taxon>Eukaryota</taxon>
        <taxon>Metazoa</taxon>
        <taxon>Ecdysozoa</taxon>
        <taxon>Arthropoda</taxon>
        <taxon>Chelicerata</taxon>
        <taxon>Arachnida</taxon>
        <taxon>Araneae</taxon>
        <taxon>Araneomorphae</taxon>
        <taxon>Entelegynae</taxon>
        <taxon>Araneoidea</taxon>
        <taxon>Nephilidae</taxon>
        <taxon>Trichonephila</taxon>
    </lineage>
</organism>
<keyword evidence="3" id="KW-0808">Transferase</keyword>
<feature type="region of interest" description="Disordered" evidence="1">
    <location>
        <begin position="809"/>
        <end position="877"/>
    </location>
</feature>
<dbReference type="PROSITE" id="PS50878">
    <property type="entry name" value="RT_POL"/>
    <property type="match status" value="1"/>
</dbReference>
<keyword evidence="3" id="KW-0548">Nucleotidyltransferase</keyword>
<feature type="domain" description="Reverse transcriptase" evidence="2">
    <location>
        <begin position="491"/>
        <end position="744"/>
    </location>
</feature>
<dbReference type="Proteomes" id="UP000887159">
    <property type="component" value="Unassembled WGS sequence"/>
</dbReference>
<dbReference type="AlphaFoldDB" id="A0A8X6SQZ1"/>
<evidence type="ECO:0000313" key="3">
    <source>
        <dbReference type="EMBL" id="GFY16033.1"/>
    </source>
</evidence>
<dbReference type="Pfam" id="PF00078">
    <property type="entry name" value="RVT_1"/>
    <property type="match status" value="1"/>
</dbReference>
<dbReference type="GO" id="GO:0003964">
    <property type="term" value="F:RNA-directed DNA polymerase activity"/>
    <property type="evidence" value="ECO:0007669"/>
    <property type="project" value="UniProtKB-KW"/>
</dbReference>
<keyword evidence="3" id="KW-0695">RNA-directed DNA polymerase</keyword>
<gene>
    <name evidence="3" type="primary">pol</name>
    <name evidence="3" type="ORF">TNCV_340821</name>
</gene>
<keyword evidence="4" id="KW-1185">Reference proteome</keyword>
<dbReference type="InterPro" id="IPR006579">
    <property type="entry name" value="Pre_C2HC_dom"/>
</dbReference>